<keyword evidence="4" id="KW-1185">Reference proteome</keyword>
<feature type="chain" id="PRO_5041973577" description="Secreted protein" evidence="2">
    <location>
        <begin position="18"/>
        <end position="114"/>
    </location>
</feature>
<evidence type="ECO:0008006" key="5">
    <source>
        <dbReference type="Google" id="ProtNLM"/>
    </source>
</evidence>
<feature type="compositionally biased region" description="Basic residues" evidence="1">
    <location>
        <begin position="103"/>
        <end position="114"/>
    </location>
</feature>
<organism evidence="3 4">
    <name type="scientific">Mycena metata</name>
    <dbReference type="NCBI Taxonomy" id="1033252"/>
    <lineage>
        <taxon>Eukaryota</taxon>
        <taxon>Fungi</taxon>
        <taxon>Dikarya</taxon>
        <taxon>Basidiomycota</taxon>
        <taxon>Agaricomycotina</taxon>
        <taxon>Agaricomycetes</taxon>
        <taxon>Agaricomycetidae</taxon>
        <taxon>Agaricales</taxon>
        <taxon>Marasmiineae</taxon>
        <taxon>Mycenaceae</taxon>
        <taxon>Mycena</taxon>
    </lineage>
</organism>
<evidence type="ECO:0000313" key="4">
    <source>
        <dbReference type="Proteomes" id="UP001215598"/>
    </source>
</evidence>
<proteinExistence type="predicted"/>
<dbReference type="Proteomes" id="UP001215598">
    <property type="component" value="Unassembled WGS sequence"/>
</dbReference>
<name>A0AAD7HKQ5_9AGAR</name>
<accession>A0AAD7HKQ5</accession>
<feature type="signal peptide" evidence="2">
    <location>
        <begin position="1"/>
        <end position="17"/>
    </location>
</feature>
<feature type="region of interest" description="Disordered" evidence="1">
    <location>
        <begin position="87"/>
        <end position="114"/>
    </location>
</feature>
<sequence>MQFRLVTLFFFSGVVSASVAGRYAALPHPSSTSPWWSCPETDTASHSKVPELCDSPPHKGSIFGCTYLTGTGTGTHSCTYDAKTGEYKSGGSRCPTQATHARSSSHKRKDSNLF</sequence>
<dbReference type="AlphaFoldDB" id="A0AAD7HKQ5"/>
<evidence type="ECO:0000313" key="3">
    <source>
        <dbReference type="EMBL" id="KAJ7722847.1"/>
    </source>
</evidence>
<reference evidence="3" key="1">
    <citation type="submission" date="2023-03" db="EMBL/GenBank/DDBJ databases">
        <title>Massive genome expansion in bonnet fungi (Mycena s.s.) driven by repeated elements and novel gene families across ecological guilds.</title>
        <authorList>
            <consortium name="Lawrence Berkeley National Laboratory"/>
            <person name="Harder C.B."/>
            <person name="Miyauchi S."/>
            <person name="Viragh M."/>
            <person name="Kuo A."/>
            <person name="Thoen E."/>
            <person name="Andreopoulos B."/>
            <person name="Lu D."/>
            <person name="Skrede I."/>
            <person name="Drula E."/>
            <person name="Henrissat B."/>
            <person name="Morin E."/>
            <person name="Kohler A."/>
            <person name="Barry K."/>
            <person name="LaButti K."/>
            <person name="Morin E."/>
            <person name="Salamov A."/>
            <person name="Lipzen A."/>
            <person name="Mereny Z."/>
            <person name="Hegedus B."/>
            <person name="Baldrian P."/>
            <person name="Stursova M."/>
            <person name="Weitz H."/>
            <person name="Taylor A."/>
            <person name="Grigoriev I.V."/>
            <person name="Nagy L.G."/>
            <person name="Martin F."/>
            <person name="Kauserud H."/>
        </authorList>
    </citation>
    <scope>NUCLEOTIDE SEQUENCE</scope>
    <source>
        <strain evidence="3">CBHHK182m</strain>
    </source>
</reference>
<evidence type="ECO:0000256" key="1">
    <source>
        <dbReference type="SAM" id="MobiDB-lite"/>
    </source>
</evidence>
<comment type="caution">
    <text evidence="3">The sequence shown here is derived from an EMBL/GenBank/DDBJ whole genome shotgun (WGS) entry which is preliminary data.</text>
</comment>
<protein>
    <recommendedName>
        <fullName evidence="5">Secreted protein</fullName>
    </recommendedName>
</protein>
<gene>
    <name evidence="3" type="ORF">B0H16DRAFT_1599837</name>
</gene>
<keyword evidence="2" id="KW-0732">Signal</keyword>
<evidence type="ECO:0000256" key="2">
    <source>
        <dbReference type="SAM" id="SignalP"/>
    </source>
</evidence>
<dbReference type="EMBL" id="JARKIB010000216">
    <property type="protein sequence ID" value="KAJ7722847.1"/>
    <property type="molecule type" value="Genomic_DNA"/>
</dbReference>